<name>A0A934MWX2_9GAMM</name>
<dbReference type="EMBL" id="JAEMNX010000015">
    <property type="protein sequence ID" value="MBJ7538659.1"/>
    <property type="molecule type" value="Genomic_DNA"/>
</dbReference>
<dbReference type="Proteomes" id="UP000628710">
    <property type="component" value="Unassembled WGS sequence"/>
</dbReference>
<dbReference type="Pfam" id="PF12852">
    <property type="entry name" value="Cupin_6"/>
    <property type="match status" value="1"/>
</dbReference>
<proteinExistence type="predicted"/>
<dbReference type="Gene3D" id="1.10.10.60">
    <property type="entry name" value="Homeodomain-like"/>
    <property type="match status" value="1"/>
</dbReference>
<dbReference type="PANTHER" id="PTHR46796">
    <property type="entry name" value="HTH-TYPE TRANSCRIPTIONAL ACTIVATOR RHAS-RELATED"/>
    <property type="match status" value="1"/>
</dbReference>
<dbReference type="GO" id="GO:0003700">
    <property type="term" value="F:DNA-binding transcription factor activity"/>
    <property type="evidence" value="ECO:0007669"/>
    <property type="project" value="InterPro"/>
</dbReference>
<evidence type="ECO:0000313" key="6">
    <source>
        <dbReference type="Proteomes" id="UP000628710"/>
    </source>
</evidence>
<keyword evidence="2" id="KW-0238">DNA-binding</keyword>
<dbReference type="SUPFAM" id="SSF46689">
    <property type="entry name" value="Homeodomain-like"/>
    <property type="match status" value="2"/>
</dbReference>
<dbReference type="PROSITE" id="PS00041">
    <property type="entry name" value="HTH_ARAC_FAMILY_1"/>
    <property type="match status" value="1"/>
</dbReference>
<accession>A0A934MWX2</accession>
<evidence type="ECO:0000256" key="3">
    <source>
        <dbReference type="ARBA" id="ARBA00023163"/>
    </source>
</evidence>
<dbReference type="SMART" id="SM00342">
    <property type="entry name" value="HTH_ARAC"/>
    <property type="match status" value="1"/>
</dbReference>
<evidence type="ECO:0000313" key="5">
    <source>
        <dbReference type="EMBL" id="MBJ7538659.1"/>
    </source>
</evidence>
<keyword evidence="1" id="KW-0805">Transcription regulation</keyword>
<dbReference type="Pfam" id="PF12833">
    <property type="entry name" value="HTH_18"/>
    <property type="match status" value="1"/>
</dbReference>
<feature type="domain" description="HTH araC/xylS-type" evidence="4">
    <location>
        <begin position="218"/>
        <end position="315"/>
    </location>
</feature>
<dbReference type="GO" id="GO:0043565">
    <property type="term" value="F:sequence-specific DNA binding"/>
    <property type="evidence" value="ECO:0007669"/>
    <property type="project" value="InterPro"/>
</dbReference>
<dbReference type="RefSeq" id="WP_199469065.1">
    <property type="nucleotide sequence ID" value="NZ_JAEMNX010000015.1"/>
</dbReference>
<protein>
    <submittedName>
        <fullName evidence="5">AraC family transcriptional regulator</fullName>
    </submittedName>
</protein>
<dbReference type="PRINTS" id="PR00032">
    <property type="entry name" value="HTHARAC"/>
</dbReference>
<reference evidence="5" key="1">
    <citation type="submission" date="2020-12" db="EMBL/GenBank/DDBJ databases">
        <title>Marinomonas arctica sp. nov., a psychrotolerant bacterium isolated from the Arctic.</title>
        <authorList>
            <person name="Zhang Y."/>
        </authorList>
    </citation>
    <scope>NUCLEOTIDE SEQUENCE</scope>
    <source>
        <strain evidence="5">C1424</strain>
    </source>
</reference>
<dbReference type="PROSITE" id="PS01124">
    <property type="entry name" value="HTH_ARAC_FAMILY_2"/>
    <property type="match status" value="1"/>
</dbReference>
<comment type="caution">
    <text evidence="5">The sequence shown here is derived from an EMBL/GenBank/DDBJ whole genome shotgun (WGS) entry which is preliminary data.</text>
</comment>
<sequence>MTTIQRDITQLADPLGETLYQLRLNGSLYCRSILTAPWGIEMPVIEDKMMFHIITSGNCWLQVNGEEPYFLRQGALALVPHGRGHRITDELDVPCEGLFDIPVDKVSERYEIMHYGGGGKRTEMTCGVVSFDHLAGHHLVAQLPKVLVIDSLGADTDGWLQHTLRFIAQEARVLKPGGETLITHLADILLIQVIRHWIESSPEAGEGWLAALKDKQIGKALAAIHRHPEQDWTVEALAREVGMSRSGFSARFSELVGDSAKHYLTRLRMQIARNKLMNSVVPIAIVAEQMGYGSEAAFSRAFKRCFGFSPSHARH</sequence>
<gene>
    <name evidence="5" type="ORF">I8J31_13315</name>
</gene>
<dbReference type="InterPro" id="IPR018060">
    <property type="entry name" value="HTH_AraC"/>
</dbReference>
<keyword evidence="6" id="KW-1185">Reference proteome</keyword>
<organism evidence="5 6">
    <name type="scientific">Marinomonas transparens</name>
    <dbReference type="NCBI Taxonomy" id="2795388"/>
    <lineage>
        <taxon>Bacteria</taxon>
        <taxon>Pseudomonadati</taxon>
        <taxon>Pseudomonadota</taxon>
        <taxon>Gammaproteobacteria</taxon>
        <taxon>Oceanospirillales</taxon>
        <taxon>Oceanospirillaceae</taxon>
        <taxon>Marinomonas</taxon>
    </lineage>
</organism>
<dbReference type="InterPro" id="IPR018062">
    <property type="entry name" value="HTH_AraC-typ_CS"/>
</dbReference>
<evidence type="ECO:0000259" key="4">
    <source>
        <dbReference type="PROSITE" id="PS01124"/>
    </source>
</evidence>
<dbReference type="InterPro" id="IPR032783">
    <property type="entry name" value="AraC_lig"/>
</dbReference>
<dbReference type="PANTHER" id="PTHR46796:SF7">
    <property type="entry name" value="ARAC FAMILY TRANSCRIPTIONAL REGULATOR"/>
    <property type="match status" value="1"/>
</dbReference>
<dbReference type="InterPro" id="IPR050204">
    <property type="entry name" value="AraC_XylS_family_regulators"/>
</dbReference>
<evidence type="ECO:0000256" key="1">
    <source>
        <dbReference type="ARBA" id="ARBA00023015"/>
    </source>
</evidence>
<evidence type="ECO:0000256" key="2">
    <source>
        <dbReference type="ARBA" id="ARBA00023125"/>
    </source>
</evidence>
<dbReference type="InterPro" id="IPR009057">
    <property type="entry name" value="Homeodomain-like_sf"/>
</dbReference>
<dbReference type="AlphaFoldDB" id="A0A934MWX2"/>
<keyword evidence="3" id="KW-0804">Transcription</keyword>
<dbReference type="InterPro" id="IPR020449">
    <property type="entry name" value="Tscrpt_reg_AraC-type_HTH"/>
</dbReference>